<dbReference type="PATRIC" id="fig|279113.9.peg.2828"/>
<dbReference type="InterPro" id="IPR033469">
    <property type="entry name" value="CYTH-like_dom_sf"/>
</dbReference>
<sequence length="515" mass="57038">MEIELKLLLDPVDVNRFRRHPLLKKHAVNKPQSRQLDSVYFDTPELYLKQNHTALRVRRVGKRLIQTCKSGGQVAAGLHQRPEWESEVSGATPDLPALLGLIESGSAVAGLMSAPALAERLQPVFATRFRRTIWLLRLPSGAEIELALDQGEVIHGDQTVPISEIELELKAGDSASLFDVALELQNSLPLRSANVSKAERGYALHTPQATMVVKAQPLRLSPALTLEQGFQQLLHNCLAQIQGNEDGVMHGDDPEHVHQMRVGLRRLRAALGLFKKVIPAPPEIVAQLRWLAGLLGPARDWEVLASATLSDVAGSSRHAPQLEHLRQHTVGEAGKHRQAAANALASRAYARLLLSLGSWLEGRRWRQQQSVEQIAALSMPLKKFARSKLAKLQNKLLARGKGIKRQGPAKRHRLRIAVKKARYAAEFFESYFPPKRMRSYVQGLGELQDMLGVSNDRNVAAGLLQQIAEQRPELGSHCELAQALLDDGGKRQAAKIKRAWRRFGELRAPAKSGRG</sequence>
<dbReference type="Pfam" id="PF05235">
    <property type="entry name" value="CHAD"/>
    <property type="match status" value="1"/>
</dbReference>
<dbReference type="GO" id="GO:0046872">
    <property type="term" value="F:metal ion binding"/>
    <property type="evidence" value="ECO:0007669"/>
    <property type="project" value="TreeGrafter"/>
</dbReference>
<feature type="domain" description="CHAD" evidence="2">
    <location>
        <begin position="223"/>
        <end position="514"/>
    </location>
</feature>
<dbReference type="PANTHER" id="PTHR39569">
    <property type="entry name" value="INORGANIC TRIPHOSPHATASE"/>
    <property type="match status" value="1"/>
</dbReference>
<dbReference type="SUPFAM" id="SSF55154">
    <property type="entry name" value="CYTH-like phosphatases"/>
    <property type="match status" value="1"/>
</dbReference>
<dbReference type="PANTHER" id="PTHR39569:SF1">
    <property type="entry name" value="INORGANIC TRIPHOSPHATASE"/>
    <property type="match status" value="1"/>
</dbReference>
<name>A0A127Q546_9BURK</name>
<reference evidence="3 4" key="1">
    <citation type="submission" date="2015-11" db="EMBL/GenBank/DDBJ databases">
        <title>Exploring the genomic traits of fungus-feeding bacterial genus Collimonas.</title>
        <authorList>
            <person name="Song C."/>
            <person name="Schmidt R."/>
            <person name="de Jager V."/>
            <person name="Krzyzanowska D."/>
            <person name="Jongedijk E."/>
            <person name="Cankar K."/>
            <person name="Beekwilder J."/>
            <person name="van Veen A."/>
            <person name="de Boer W."/>
            <person name="van Veen J.A."/>
            <person name="Garbeva P."/>
        </authorList>
    </citation>
    <scope>NUCLEOTIDE SEQUENCE [LARGE SCALE GENOMIC DNA]</scope>
    <source>
        <strain evidence="3 4">Ter91</strain>
    </source>
</reference>
<dbReference type="CDD" id="cd07756">
    <property type="entry name" value="CYTH-like_Pase_CHAD"/>
    <property type="match status" value="1"/>
</dbReference>
<feature type="domain" description="CYTH" evidence="1">
    <location>
        <begin position="1"/>
        <end position="208"/>
    </location>
</feature>
<dbReference type="InterPro" id="IPR039013">
    <property type="entry name" value="YgiF"/>
</dbReference>
<dbReference type="RefSeq" id="WP_061941062.1">
    <property type="nucleotide sequence ID" value="NZ_CP013234.1"/>
</dbReference>
<evidence type="ECO:0000259" key="2">
    <source>
        <dbReference type="PROSITE" id="PS51708"/>
    </source>
</evidence>
<dbReference type="InterPro" id="IPR007899">
    <property type="entry name" value="CHAD_dom"/>
</dbReference>
<dbReference type="AlphaFoldDB" id="A0A127Q546"/>
<proteinExistence type="predicted"/>
<dbReference type="Proteomes" id="UP000074561">
    <property type="component" value="Chromosome"/>
</dbReference>
<dbReference type="PROSITE" id="PS51707">
    <property type="entry name" value="CYTH"/>
    <property type="match status" value="1"/>
</dbReference>
<dbReference type="Gene3D" id="2.40.320.10">
    <property type="entry name" value="Hypothetical Protein Pfu-838710-001"/>
    <property type="match status" value="1"/>
</dbReference>
<gene>
    <name evidence="3" type="ORF">CPter91_2863</name>
</gene>
<dbReference type="SMART" id="SM01118">
    <property type="entry name" value="CYTH"/>
    <property type="match status" value="1"/>
</dbReference>
<dbReference type="Gene3D" id="1.40.20.10">
    <property type="entry name" value="CHAD domain"/>
    <property type="match status" value="1"/>
</dbReference>
<evidence type="ECO:0000259" key="1">
    <source>
        <dbReference type="PROSITE" id="PS51707"/>
    </source>
</evidence>
<evidence type="ECO:0000313" key="3">
    <source>
        <dbReference type="EMBL" id="AMP05210.1"/>
    </source>
</evidence>
<dbReference type="Pfam" id="PF01928">
    <property type="entry name" value="CYTH"/>
    <property type="match status" value="1"/>
</dbReference>
<protein>
    <submittedName>
        <fullName evidence="3">CYTH domain protein</fullName>
    </submittedName>
</protein>
<dbReference type="SMART" id="SM00880">
    <property type="entry name" value="CHAD"/>
    <property type="match status" value="1"/>
</dbReference>
<organism evidence="3 4">
    <name type="scientific">Collimonas pratensis</name>
    <dbReference type="NCBI Taxonomy" id="279113"/>
    <lineage>
        <taxon>Bacteria</taxon>
        <taxon>Pseudomonadati</taxon>
        <taxon>Pseudomonadota</taxon>
        <taxon>Betaproteobacteria</taxon>
        <taxon>Burkholderiales</taxon>
        <taxon>Oxalobacteraceae</taxon>
        <taxon>Collimonas</taxon>
    </lineage>
</organism>
<dbReference type="EMBL" id="CP013234">
    <property type="protein sequence ID" value="AMP05210.1"/>
    <property type="molecule type" value="Genomic_DNA"/>
</dbReference>
<dbReference type="PROSITE" id="PS51708">
    <property type="entry name" value="CHAD"/>
    <property type="match status" value="1"/>
</dbReference>
<dbReference type="OrthoDB" id="3034217at2"/>
<dbReference type="KEGG" id="cpra:CPter91_2863"/>
<accession>A0A127Q546</accession>
<dbReference type="GO" id="GO:0050355">
    <property type="term" value="F:inorganic triphosphate phosphatase activity"/>
    <property type="evidence" value="ECO:0007669"/>
    <property type="project" value="InterPro"/>
</dbReference>
<dbReference type="InterPro" id="IPR038186">
    <property type="entry name" value="CHAD_dom_sf"/>
</dbReference>
<evidence type="ECO:0000313" key="4">
    <source>
        <dbReference type="Proteomes" id="UP000074561"/>
    </source>
</evidence>
<dbReference type="InterPro" id="IPR023577">
    <property type="entry name" value="CYTH_domain"/>
</dbReference>